<feature type="compositionally biased region" description="Polar residues" evidence="1">
    <location>
        <begin position="485"/>
        <end position="496"/>
    </location>
</feature>
<dbReference type="Proteomes" id="UP000077266">
    <property type="component" value="Unassembled WGS sequence"/>
</dbReference>
<keyword evidence="3" id="KW-1185">Reference proteome</keyword>
<dbReference type="OrthoDB" id="3319207at2759"/>
<dbReference type="GO" id="GO:0007166">
    <property type="term" value="P:cell surface receptor signaling pathway"/>
    <property type="evidence" value="ECO:0007669"/>
    <property type="project" value="InterPro"/>
</dbReference>
<protein>
    <recommendedName>
        <fullName evidence="4">Protein kinase domain-containing protein</fullName>
    </recommendedName>
</protein>
<dbReference type="InterPro" id="IPR036537">
    <property type="entry name" value="Adaptor_Cbl_N_dom_sf"/>
</dbReference>
<evidence type="ECO:0008006" key="4">
    <source>
        <dbReference type="Google" id="ProtNLM"/>
    </source>
</evidence>
<feature type="compositionally biased region" description="Basic and acidic residues" evidence="1">
    <location>
        <begin position="497"/>
        <end position="507"/>
    </location>
</feature>
<dbReference type="Gene3D" id="1.20.930.20">
    <property type="entry name" value="Adaptor protein Cbl, N-terminal domain"/>
    <property type="match status" value="1"/>
</dbReference>
<dbReference type="InParanoid" id="A0A165KLN8"/>
<dbReference type="AlphaFoldDB" id="A0A165KLN8"/>
<dbReference type="EMBL" id="KV425941">
    <property type="protein sequence ID" value="KZV96542.1"/>
    <property type="molecule type" value="Genomic_DNA"/>
</dbReference>
<reference evidence="2 3" key="1">
    <citation type="journal article" date="2016" name="Mol. Biol. Evol.">
        <title>Comparative Genomics of Early-Diverging Mushroom-Forming Fungi Provides Insights into the Origins of Lignocellulose Decay Capabilities.</title>
        <authorList>
            <person name="Nagy L.G."/>
            <person name="Riley R."/>
            <person name="Tritt A."/>
            <person name="Adam C."/>
            <person name="Daum C."/>
            <person name="Floudas D."/>
            <person name="Sun H."/>
            <person name="Yadav J.S."/>
            <person name="Pangilinan J."/>
            <person name="Larsson K.H."/>
            <person name="Matsuura K."/>
            <person name="Barry K."/>
            <person name="Labutti K."/>
            <person name="Kuo R."/>
            <person name="Ohm R.A."/>
            <person name="Bhattacharya S.S."/>
            <person name="Shirouzu T."/>
            <person name="Yoshinaga Y."/>
            <person name="Martin F.M."/>
            <person name="Grigoriev I.V."/>
            <person name="Hibbett D.S."/>
        </authorList>
    </citation>
    <scope>NUCLEOTIDE SEQUENCE [LARGE SCALE GENOMIC DNA]</scope>
    <source>
        <strain evidence="2 3">HHB12029</strain>
    </source>
</reference>
<name>A0A165KLN8_EXIGL</name>
<evidence type="ECO:0000313" key="3">
    <source>
        <dbReference type="Proteomes" id="UP000077266"/>
    </source>
</evidence>
<evidence type="ECO:0000313" key="2">
    <source>
        <dbReference type="EMBL" id="KZV96542.1"/>
    </source>
</evidence>
<gene>
    <name evidence="2" type="ORF">EXIGLDRAFT_765213</name>
</gene>
<sequence>MGPPQKMSRRWLGCLNWITEHRVASTLSSPMSTSLALIKTNGSPWKASALGGASLALRIAKEAASDVPIVKQIVGVALNIVELAEKAEKNRDAMRMLAEKAATLAQLVKQVVSDRTVDGQLVPLLERLTLVFGKVEAFMLKETAKGNGLKKIYRSVFVLQSKVEKLSNELETEIHGFAIATFVDTRVYMAETRVYMEDNAQHDGQFRRLRDYEVRKLAVIAEHETDHGRVTYAQARVDGVSEIMVVKYLKGAVKTGQMSDAWSMSMEDVLTQVSSLELSHPNVAQFYGRGVRDGRTQFLVLRTGAYPIDEYFSQARASDNKRFQEYFRMWILALAASAHLEGLGIAWFPQSLGAILVDNNGQPCIGTFDDLVSSERCSRFDQAVCVLWVIDQLRLLAAPAQVHCIEAASPASCDNGLLKACMESNTSFPPILHRIWARICTEELYVEITMKEEPFPDFSQLSPVAVLEAVRLDRDLWSYQYPPIQQEQRSAPTNPEHNNEPNDSKVDDESLEVDIKCRLQHDVQVLSGHYILHGFHVALHYCTETGFTNQTYLIDLPPEVTAEVCMILYEVDDPQEALDLFSTCEFFDGVARIPLALL</sequence>
<accession>A0A165KLN8</accession>
<proteinExistence type="predicted"/>
<feature type="region of interest" description="Disordered" evidence="1">
    <location>
        <begin position="485"/>
        <end position="507"/>
    </location>
</feature>
<dbReference type="InterPro" id="IPR059179">
    <property type="entry name" value="MLKL-like_MCAfunc"/>
</dbReference>
<evidence type="ECO:0000256" key="1">
    <source>
        <dbReference type="SAM" id="MobiDB-lite"/>
    </source>
</evidence>
<organism evidence="2 3">
    <name type="scientific">Exidia glandulosa HHB12029</name>
    <dbReference type="NCBI Taxonomy" id="1314781"/>
    <lineage>
        <taxon>Eukaryota</taxon>
        <taxon>Fungi</taxon>
        <taxon>Dikarya</taxon>
        <taxon>Basidiomycota</taxon>
        <taxon>Agaricomycotina</taxon>
        <taxon>Agaricomycetes</taxon>
        <taxon>Auriculariales</taxon>
        <taxon>Exidiaceae</taxon>
        <taxon>Exidia</taxon>
    </lineage>
</organism>
<dbReference type="CDD" id="cd21037">
    <property type="entry name" value="MLKL_NTD"/>
    <property type="match status" value="1"/>
</dbReference>